<dbReference type="GO" id="GO:0043161">
    <property type="term" value="P:proteasome-mediated ubiquitin-dependent protein catabolic process"/>
    <property type="evidence" value="ECO:0007669"/>
    <property type="project" value="TreeGrafter"/>
</dbReference>
<gene>
    <name evidence="3" type="ORF">pqer_cds_250</name>
</gene>
<dbReference type="PANTHER" id="PTHR14958:SF29">
    <property type="entry name" value="INSOMNIAC, ISOFORM B"/>
    <property type="match status" value="1"/>
</dbReference>
<evidence type="ECO:0000259" key="2">
    <source>
        <dbReference type="SMART" id="SM00225"/>
    </source>
</evidence>
<dbReference type="SMART" id="SM00225">
    <property type="entry name" value="BTB"/>
    <property type="match status" value="1"/>
</dbReference>
<dbReference type="InterPro" id="IPR003131">
    <property type="entry name" value="T1-type_BTB"/>
</dbReference>
<dbReference type="PANTHER" id="PTHR14958">
    <property type="entry name" value="POTASSIUM CHANNEL TETRAMERISATION DOMAIN CONTAINING PROTEIN"/>
    <property type="match status" value="1"/>
</dbReference>
<accession>A0A2U7U8F8</accession>
<feature type="domain" description="BTB" evidence="2">
    <location>
        <begin position="15"/>
        <end position="116"/>
    </location>
</feature>
<dbReference type="InterPro" id="IPR011333">
    <property type="entry name" value="SKP1/BTB/POZ_sf"/>
</dbReference>
<dbReference type="Gene3D" id="3.30.710.10">
    <property type="entry name" value="Potassium Channel Kv1.1, Chain A"/>
    <property type="match status" value="1"/>
</dbReference>
<feature type="compositionally biased region" description="Polar residues" evidence="1">
    <location>
        <begin position="112"/>
        <end position="125"/>
    </location>
</feature>
<dbReference type="InterPro" id="IPR000210">
    <property type="entry name" value="BTB/POZ_dom"/>
</dbReference>
<feature type="compositionally biased region" description="Polar residues" evidence="1">
    <location>
        <begin position="163"/>
        <end position="172"/>
    </location>
</feature>
<organism evidence="3">
    <name type="scientific">Pandoravirus quercus</name>
    <dbReference type="NCBI Taxonomy" id="2107709"/>
    <lineage>
        <taxon>Viruses</taxon>
        <taxon>Pandoravirus</taxon>
    </lineage>
</organism>
<proteinExistence type="predicted"/>
<dbReference type="GO" id="GO:0097602">
    <property type="term" value="F:cullin family protein binding"/>
    <property type="evidence" value="ECO:0007669"/>
    <property type="project" value="TreeGrafter"/>
</dbReference>
<dbReference type="KEGG" id="vg:36843813"/>
<sequence>MEAPSEAAKAPQLTDKIVLDIGGRIMSTTRATLTKERGSLLDRMFGLDATMPSVPDARGAHFLDCDPDDFANVLRYLRHGVVGSKAARDPNLTAVADFLGLMSLVRVCEAQASSKPSPAHSTTTGRCPPKVLDRCDDRPTERCAKEATDPDIKNRSGRRTKKSNGSCAGRSTGQCIKRTTHCSKSSTAEWTDGTCETPPRCDCCCRSSITRIG</sequence>
<dbReference type="GO" id="GO:0051260">
    <property type="term" value="P:protein homooligomerization"/>
    <property type="evidence" value="ECO:0007669"/>
    <property type="project" value="InterPro"/>
</dbReference>
<reference evidence="3" key="1">
    <citation type="journal article" date="2018" name="Nat. Commun.">
        <title>Diversity and evolution of the emerging Pandoraviridae family.</title>
        <authorList>
            <person name="Legendre M."/>
            <person name="Fabre E."/>
            <person name="Poirot O."/>
            <person name="Jeudy S."/>
            <person name="Lartigue A."/>
            <person name="Alempic J.M."/>
            <person name="Beucher L."/>
            <person name="Philippe N."/>
            <person name="Bertaux L."/>
            <person name="Christo-Foroux E."/>
            <person name="Labadie K."/>
            <person name="Coute Y."/>
            <person name="Abergel C."/>
            <person name="Claverie J.M."/>
        </authorList>
    </citation>
    <scope>NUCLEOTIDE SEQUENCE [LARGE SCALE GENOMIC DNA]</scope>
    <source>
        <strain evidence="3">Quercus</strain>
    </source>
</reference>
<feature type="region of interest" description="Disordered" evidence="1">
    <location>
        <begin position="112"/>
        <end position="133"/>
    </location>
</feature>
<dbReference type="GO" id="GO:0031463">
    <property type="term" value="C:Cul3-RING ubiquitin ligase complex"/>
    <property type="evidence" value="ECO:0007669"/>
    <property type="project" value="TreeGrafter"/>
</dbReference>
<dbReference type="Proteomes" id="UP000248852">
    <property type="component" value="Segment"/>
</dbReference>
<evidence type="ECO:0000313" key="3">
    <source>
        <dbReference type="EMBL" id="AVK74672.1"/>
    </source>
</evidence>
<evidence type="ECO:0000256" key="1">
    <source>
        <dbReference type="SAM" id="MobiDB-lite"/>
    </source>
</evidence>
<feature type="region of interest" description="Disordered" evidence="1">
    <location>
        <begin position="146"/>
        <end position="172"/>
    </location>
</feature>
<dbReference type="EMBL" id="MG011689">
    <property type="protein sequence ID" value="AVK74672.1"/>
    <property type="molecule type" value="Genomic_DNA"/>
</dbReference>
<dbReference type="RefSeq" id="YP_009482941.1">
    <property type="nucleotide sequence ID" value="NC_037667.1"/>
</dbReference>
<dbReference type="GeneID" id="36843813"/>
<name>A0A2U7U8F8_9VIRU</name>
<dbReference type="SUPFAM" id="SSF54695">
    <property type="entry name" value="POZ domain"/>
    <property type="match status" value="1"/>
</dbReference>
<protein>
    <submittedName>
        <fullName evidence="3">BTB domain containing protein</fullName>
    </submittedName>
</protein>
<dbReference type="Pfam" id="PF02214">
    <property type="entry name" value="BTB_2"/>
    <property type="match status" value="1"/>
</dbReference>